<keyword evidence="13" id="KW-0547">Nucleotide-binding</keyword>
<dbReference type="PANTHER" id="PTHR22912:SF93">
    <property type="entry name" value="SOLUBLE PYRIDINE NUCLEOTIDE TRANSHYDROGENASE"/>
    <property type="match status" value="1"/>
</dbReference>
<dbReference type="GO" id="GO:0006103">
    <property type="term" value="P:2-oxoglutarate metabolic process"/>
    <property type="evidence" value="ECO:0007669"/>
    <property type="project" value="TreeGrafter"/>
</dbReference>
<protein>
    <recommendedName>
        <fullName evidence="5">Soluble pyridine nucleotide transhydrogenase</fullName>
        <ecNumber evidence="4">1.6.1.1</ecNumber>
    </recommendedName>
    <alternativeName>
        <fullName evidence="12">NAD(P)(+) transhydrogenase [B-specific]</fullName>
    </alternativeName>
</protein>
<feature type="binding site" evidence="13">
    <location>
        <position position="204"/>
    </location>
    <ligand>
        <name>NAD(+)</name>
        <dbReference type="ChEBI" id="CHEBI:57540"/>
    </ligand>
</feature>
<dbReference type="NCBIfam" id="NF003585">
    <property type="entry name" value="PRK05249.1"/>
    <property type="match status" value="1"/>
</dbReference>
<dbReference type="AlphaFoldDB" id="A0A1F6GEP1"/>
<dbReference type="EC" id="1.6.1.1" evidence="4"/>
<evidence type="ECO:0000256" key="11">
    <source>
        <dbReference type="ARBA" id="ARBA00023027"/>
    </source>
</evidence>
<dbReference type="GO" id="GO:0050660">
    <property type="term" value="F:flavin adenine dinucleotide binding"/>
    <property type="evidence" value="ECO:0007669"/>
    <property type="project" value="TreeGrafter"/>
</dbReference>
<dbReference type="InterPro" id="IPR050151">
    <property type="entry name" value="Class-I_Pyr_Nuc-Dis_Oxidored"/>
</dbReference>
<organism evidence="16 17">
    <name type="scientific">Candidatus Lambdaproteobacteria bacterium RIFOXYD2_FULL_50_16</name>
    <dbReference type="NCBI Taxonomy" id="1817772"/>
    <lineage>
        <taxon>Bacteria</taxon>
        <taxon>Pseudomonadati</taxon>
        <taxon>Pseudomonadota</taxon>
        <taxon>Candidatus Lambdaproteobacteria</taxon>
    </lineage>
</organism>
<feature type="binding site" evidence="13">
    <location>
        <position position="51"/>
    </location>
    <ligand>
        <name>FAD</name>
        <dbReference type="ChEBI" id="CHEBI:57692"/>
    </ligand>
</feature>
<dbReference type="Pfam" id="PF02852">
    <property type="entry name" value="Pyr_redox_dim"/>
    <property type="match status" value="1"/>
</dbReference>
<keyword evidence="10" id="KW-0560">Oxidoreductase</keyword>
<dbReference type="EMBL" id="MFNE01000010">
    <property type="protein sequence ID" value="OGG96574.1"/>
    <property type="molecule type" value="Genomic_DNA"/>
</dbReference>
<evidence type="ECO:0000256" key="9">
    <source>
        <dbReference type="ARBA" id="ARBA00022857"/>
    </source>
</evidence>
<keyword evidence="7" id="KW-0285">Flavoprotein</keyword>
<evidence type="ECO:0000256" key="3">
    <source>
        <dbReference type="ARBA" id="ARBA00007532"/>
    </source>
</evidence>
<dbReference type="Proteomes" id="UP000178449">
    <property type="component" value="Unassembled WGS sequence"/>
</dbReference>
<accession>A0A1F6GEP1</accession>
<evidence type="ECO:0000313" key="16">
    <source>
        <dbReference type="EMBL" id="OGG96574.1"/>
    </source>
</evidence>
<comment type="cofactor">
    <cofactor evidence="13">
        <name>FAD</name>
        <dbReference type="ChEBI" id="CHEBI:57692"/>
    </cofactor>
    <text evidence="13">Binds 1 FAD per subunit.</text>
</comment>
<dbReference type="GO" id="GO:0005829">
    <property type="term" value="C:cytosol"/>
    <property type="evidence" value="ECO:0007669"/>
    <property type="project" value="TreeGrafter"/>
</dbReference>
<dbReference type="InterPro" id="IPR023753">
    <property type="entry name" value="FAD/NAD-binding_dom"/>
</dbReference>
<dbReference type="InterPro" id="IPR036188">
    <property type="entry name" value="FAD/NAD-bd_sf"/>
</dbReference>
<dbReference type="InterPro" id="IPR001100">
    <property type="entry name" value="Pyr_nuc-diS_OxRdtase"/>
</dbReference>
<feature type="domain" description="FAD/NAD(P)-binding" evidence="15">
    <location>
        <begin position="4"/>
        <end position="324"/>
    </location>
</feature>
<dbReference type="SUPFAM" id="SSF51905">
    <property type="entry name" value="FAD/NAD(P)-binding domain"/>
    <property type="match status" value="1"/>
</dbReference>
<dbReference type="PRINTS" id="PR00411">
    <property type="entry name" value="PNDRDTASEI"/>
</dbReference>
<evidence type="ECO:0000256" key="7">
    <source>
        <dbReference type="ARBA" id="ARBA00022630"/>
    </source>
</evidence>
<comment type="function">
    <text evidence="1">Conversion of NADPH, generated by peripheral catabolic pathways, to NADH, which can enter the respiratory chain for energy generation.</text>
</comment>
<evidence type="ECO:0000256" key="13">
    <source>
        <dbReference type="PIRSR" id="PIRSR000350-3"/>
    </source>
</evidence>
<evidence type="ECO:0000259" key="14">
    <source>
        <dbReference type="Pfam" id="PF02852"/>
    </source>
</evidence>
<feature type="binding site" evidence="13">
    <location>
        <position position="309"/>
    </location>
    <ligand>
        <name>FAD</name>
        <dbReference type="ChEBI" id="CHEBI:57692"/>
    </ligand>
</feature>
<evidence type="ECO:0000256" key="5">
    <source>
        <dbReference type="ARBA" id="ARBA00016603"/>
    </source>
</evidence>
<evidence type="ECO:0000256" key="4">
    <source>
        <dbReference type="ARBA" id="ARBA00012772"/>
    </source>
</evidence>
<dbReference type="InterPro" id="IPR004099">
    <property type="entry name" value="Pyr_nucl-diS_OxRdtase_dimer"/>
</dbReference>
<reference evidence="16 17" key="1">
    <citation type="journal article" date="2016" name="Nat. Commun.">
        <title>Thousands of microbial genomes shed light on interconnected biogeochemical processes in an aquifer system.</title>
        <authorList>
            <person name="Anantharaman K."/>
            <person name="Brown C.T."/>
            <person name="Hug L.A."/>
            <person name="Sharon I."/>
            <person name="Castelle C.J."/>
            <person name="Probst A.J."/>
            <person name="Thomas B.C."/>
            <person name="Singh A."/>
            <person name="Wilkins M.J."/>
            <person name="Karaoz U."/>
            <person name="Brodie E.L."/>
            <person name="Williams K.H."/>
            <person name="Hubbard S.S."/>
            <person name="Banfield J.F."/>
        </authorList>
    </citation>
    <scope>NUCLEOTIDE SEQUENCE [LARGE SCALE GENOMIC DNA]</scope>
</reference>
<dbReference type="InterPro" id="IPR016156">
    <property type="entry name" value="FAD/NAD-linked_Rdtase_dimer_sf"/>
</dbReference>
<proteinExistence type="inferred from homology"/>
<keyword evidence="8 13" id="KW-0274">FAD</keyword>
<dbReference type="Gene3D" id="3.50.50.60">
    <property type="entry name" value="FAD/NAD(P)-binding domain"/>
    <property type="match status" value="2"/>
</dbReference>
<keyword evidence="6" id="KW-0963">Cytoplasm</keyword>
<dbReference type="PRINTS" id="PR00368">
    <property type="entry name" value="FADPNR"/>
</dbReference>
<evidence type="ECO:0000256" key="10">
    <source>
        <dbReference type="ARBA" id="ARBA00023002"/>
    </source>
</evidence>
<comment type="subcellular location">
    <subcellularLocation>
        <location evidence="2">Cytoplasm</location>
    </subcellularLocation>
</comment>
<gene>
    <name evidence="16" type="ORF">A2527_03175</name>
</gene>
<comment type="similarity">
    <text evidence="3">Belongs to the class-I pyridine nucleotide-disulfide oxidoreductase family.</text>
</comment>
<sequence length="463" mass="50104">METYQIAVIGSGPAGEKAAIEAARLGAKVAIIEQGQEPGGAGVISGTMPSKSLRETVLYLDRLNNDRISGIERELGHKMTLRELMYRKDMVTALRVHKIRTQYKEAGVELILGKARLYGPHQIEIEQSNKPAIQIKADKIIIAVGTGPYHPPDVDFTKSKILDSDKILDLPEIPKSLIVYGGGVIGSEYASIFAKMSVPVTLVEPRGNLLDFLDPDLSSYLAQSLMANKVELHLGESYKTITADQNQVVVRLNSGDQLTAQYLLYANGRQGHSADLGLEKLGVELNHRLQIPVNNNYQTSLPHLYACGDIIGPPSLVSISNEEGRMAARHAVLGEPGRRITEAIPCAVYTLPELAMMGPTETDLIKAGVDYLAGACLFTELARGLILGVEEGLLKLLFERETKKLLSVHIMGQGASELIHLGQAVIAFGGTIDYFVNSVLNFPSLTSAYKVAALNGLARQSAV</sequence>
<feature type="binding site" evidence="13">
    <location>
        <position position="268"/>
    </location>
    <ligand>
        <name>NAD(+)</name>
        <dbReference type="ChEBI" id="CHEBI:57540"/>
    </ligand>
</feature>
<feature type="domain" description="Pyridine nucleotide-disulphide oxidoreductase dimerisation" evidence="14">
    <location>
        <begin position="344"/>
        <end position="452"/>
    </location>
</feature>
<dbReference type="PANTHER" id="PTHR22912">
    <property type="entry name" value="DISULFIDE OXIDOREDUCTASE"/>
    <property type="match status" value="1"/>
</dbReference>
<comment type="caution">
    <text evidence="16">The sequence shown here is derived from an EMBL/GenBank/DDBJ whole genome shotgun (WGS) entry which is preliminary data.</text>
</comment>
<dbReference type="GO" id="GO:0004148">
    <property type="term" value="F:dihydrolipoyl dehydrogenase (NADH) activity"/>
    <property type="evidence" value="ECO:0007669"/>
    <property type="project" value="TreeGrafter"/>
</dbReference>
<keyword evidence="9" id="KW-0521">NADP</keyword>
<dbReference type="Pfam" id="PF07992">
    <property type="entry name" value="Pyr_redox_2"/>
    <property type="match status" value="1"/>
</dbReference>
<evidence type="ECO:0000256" key="8">
    <source>
        <dbReference type="ARBA" id="ARBA00022827"/>
    </source>
</evidence>
<dbReference type="Gene3D" id="3.30.390.30">
    <property type="match status" value="1"/>
</dbReference>
<evidence type="ECO:0000256" key="1">
    <source>
        <dbReference type="ARBA" id="ARBA00002842"/>
    </source>
</evidence>
<feature type="binding site" evidence="13">
    <location>
        <begin position="181"/>
        <end position="188"/>
    </location>
    <ligand>
        <name>NAD(+)</name>
        <dbReference type="ChEBI" id="CHEBI:57540"/>
    </ligand>
</feature>
<evidence type="ECO:0000259" key="15">
    <source>
        <dbReference type="Pfam" id="PF07992"/>
    </source>
</evidence>
<name>A0A1F6GEP1_9PROT</name>
<evidence type="ECO:0000313" key="17">
    <source>
        <dbReference type="Proteomes" id="UP000178449"/>
    </source>
</evidence>
<dbReference type="GO" id="GO:0003957">
    <property type="term" value="F:NAD(P)+ transhydrogenase (Si-specific) activity"/>
    <property type="evidence" value="ECO:0007669"/>
    <property type="project" value="UniProtKB-EC"/>
</dbReference>
<dbReference type="PIRSF" id="PIRSF000350">
    <property type="entry name" value="Mercury_reductase_MerA"/>
    <property type="match status" value="1"/>
</dbReference>
<evidence type="ECO:0000256" key="6">
    <source>
        <dbReference type="ARBA" id="ARBA00022490"/>
    </source>
</evidence>
<dbReference type="SUPFAM" id="SSF55424">
    <property type="entry name" value="FAD/NAD-linked reductases, dimerisation (C-terminal) domain"/>
    <property type="match status" value="1"/>
</dbReference>
<evidence type="ECO:0000256" key="2">
    <source>
        <dbReference type="ARBA" id="ARBA00004496"/>
    </source>
</evidence>
<dbReference type="STRING" id="1817772.A2527_03175"/>
<evidence type="ECO:0000256" key="12">
    <source>
        <dbReference type="ARBA" id="ARBA00031183"/>
    </source>
</evidence>
<keyword evidence="11 13" id="KW-0520">NAD</keyword>